<dbReference type="Pfam" id="PF03331">
    <property type="entry name" value="LpxC"/>
    <property type="match status" value="1"/>
</dbReference>
<dbReference type="GO" id="GO:0009245">
    <property type="term" value="P:lipid A biosynthetic process"/>
    <property type="evidence" value="ECO:0007669"/>
    <property type="project" value="UniProtKB-UniRule"/>
</dbReference>
<dbReference type="InterPro" id="IPR011334">
    <property type="entry name" value="UDP-acyl_GlcNac_deAcase_C"/>
</dbReference>
<gene>
    <name evidence="12" type="primary">lpxC</name>
    <name evidence="13" type="ordered locus">Nwat_0234</name>
</gene>
<evidence type="ECO:0000256" key="10">
    <source>
        <dbReference type="ARBA" id="ARBA00023098"/>
    </source>
</evidence>
<feature type="binding site" evidence="12">
    <location>
        <position position="241"/>
    </location>
    <ligand>
        <name>Zn(2+)</name>
        <dbReference type="ChEBI" id="CHEBI:29105"/>
    </ligand>
</feature>
<evidence type="ECO:0000256" key="4">
    <source>
        <dbReference type="ARBA" id="ARBA00012745"/>
    </source>
</evidence>
<evidence type="ECO:0000256" key="7">
    <source>
        <dbReference type="ARBA" id="ARBA00022723"/>
    </source>
</evidence>
<evidence type="ECO:0000256" key="6">
    <source>
        <dbReference type="ARBA" id="ARBA00022556"/>
    </source>
</evidence>
<keyword evidence="8 12" id="KW-0378">Hydrolase</keyword>
<dbReference type="Gene3D" id="3.30.1700.10">
    <property type="entry name" value="lpxc deacetylase, domain 2"/>
    <property type="match status" value="1"/>
</dbReference>
<keyword evidence="14" id="KW-1185">Reference proteome</keyword>
<evidence type="ECO:0000256" key="3">
    <source>
        <dbReference type="ARBA" id="ARBA00005002"/>
    </source>
</evidence>
<evidence type="ECO:0000256" key="2">
    <source>
        <dbReference type="ARBA" id="ARBA00002923"/>
    </source>
</evidence>
<keyword evidence="6 12" id="KW-0441">Lipid A biosynthesis</keyword>
<dbReference type="HOGENOM" id="CLU_046528_1_0_6"/>
<comment type="catalytic activity">
    <reaction evidence="11 12">
        <text>a UDP-3-O-[(3R)-3-hydroxyacyl]-N-acetyl-alpha-D-glucosamine + H2O = a UDP-3-O-[(3R)-3-hydroxyacyl]-alpha-D-glucosamine + acetate</text>
        <dbReference type="Rhea" id="RHEA:67816"/>
        <dbReference type="ChEBI" id="CHEBI:15377"/>
        <dbReference type="ChEBI" id="CHEBI:30089"/>
        <dbReference type="ChEBI" id="CHEBI:137740"/>
        <dbReference type="ChEBI" id="CHEBI:173225"/>
        <dbReference type="EC" id="3.5.1.108"/>
    </reaction>
</comment>
<evidence type="ECO:0000256" key="1">
    <source>
        <dbReference type="ARBA" id="ARBA00001947"/>
    </source>
</evidence>
<evidence type="ECO:0000256" key="5">
    <source>
        <dbReference type="ARBA" id="ARBA00022516"/>
    </source>
</evidence>
<dbReference type="GO" id="GO:0046872">
    <property type="term" value="F:metal ion binding"/>
    <property type="evidence" value="ECO:0007669"/>
    <property type="project" value="UniProtKB-KW"/>
</dbReference>
<feature type="active site" description="Proton donor" evidence="12">
    <location>
        <position position="264"/>
    </location>
</feature>
<evidence type="ECO:0000256" key="12">
    <source>
        <dbReference type="HAMAP-Rule" id="MF_00388"/>
    </source>
</evidence>
<comment type="similarity">
    <text evidence="12">Belongs to the LpxC family.</text>
</comment>
<sequence length="304" mass="33596">MIKQRTLKNAIRATGVGLHTGDIVYLTLRPAAVDTGIVFRRVDLDPPVEIKAREENVGDTTLSSTLVKEGVRIATVEHLLSAFAGLGIDNAYVDLNASEVPIMDGSAGPFVFLIQSAGIVQQEAPKRFILIKKTLFMEEEDKWARFEPFDGFKVSFVIDFDHPAFKGRPQGVEIDFSSTSFVKEVSRARTFGFMKDIERLREANLALGGSLNNAVVVDDYRVINEDGLRYEDEFARHKILDAIGDLYLLGHTLIGAFSGYKSGHALNNKLLCALMADKSAWEIVTFEDDEATTPILFTHPLTAA</sequence>
<dbReference type="PANTHER" id="PTHR33694">
    <property type="entry name" value="UDP-3-O-ACYL-N-ACETYLGLUCOSAMINE DEACETYLASE 1, MITOCHONDRIAL-RELATED"/>
    <property type="match status" value="1"/>
</dbReference>
<dbReference type="GO" id="GO:0103117">
    <property type="term" value="F:UDP-3-O-acyl-N-acetylglucosamine deacetylase activity"/>
    <property type="evidence" value="ECO:0007669"/>
    <property type="project" value="UniProtKB-UniRule"/>
</dbReference>
<evidence type="ECO:0000256" key="9">
    <source>
        <dbReference type="ARBA" id="ARBA00022833"/>
    </source>
</evidence>
<dbReference type="Proteomes" id="UP000000393">
    <property type="component" value="Chromosome"/>
</dbReference>
<dbReference type="Gene3D" id="3.30.230.20">
    <property type="entry name" value="lpxc deacetylase, domain 1"/>
    <property type="match status" value="1"/>
</dbReference>
<dbReference type="InterPro" id="IPR015870">
    <property type="entry name" value="UDP-acyl_N-AcGlcN_deAcase_N"/>
</dbReference>
<reference evidence="13 14" key="1">
    <citation type="submission" date="2010-06" db="EMBL/GenBank/DDBJ databases">
        <title>Complete sequence of chromosome of Nitrosococcus watsoni C-113.</title>
        <authorList>
            <consortium name="US DOE Joint Genome Institute"/>
            <person name="Lucas S."/>
            <person name="Copeland A."/>
            <person name="Lapidus A."/>
            <person name="Cheng J.-F."/>
            <person name="Bruce D."/>
            <person name="Goodwin L."/>
            <person name="Pitluck S."/>
            <person name="Malfatti S.A."/>
            <person name="Chain P.S.G."/>
            <person name="Land M."/>
            <person name="Hauser L."/>
            <person name="Kyrpides N."/>
            <person name="Ivanova N."/>
            <person name="Cambell M.A."/>
            <person name="Heidelberg J.F."/>
            <person name="Klotz M.G."/>
            <person name="Woyke T."/>
        </authorList>
    </citation>
    <scope>NUCLEOTIDE SEQUENCE [LARGE SCALE GENOMIC DNA]</scope>
    <source>
        <strain evidence="13 14">C-113</strain>
    </source>
</reference>
<dbReference type="AlphaFoldDB" id="D8K8Z4"/>
<dbReference type="SUPFAM" id="SSF54211">
    <property type="entry name" value="Ribosomal protein S5 domain 2-like"/>
    <property type="match status" value="2"/>
</dbReference>
<dbReference type="HAMAP" id="MF_00388">
    <property type="entry name" value="LpxC"/>
    <property type="match status" value="1"/>
</dbReference>
<feature type="binding site" evidence="12">
    <location>
        <position position="237"/>
    </location>
    <ligand>
        <name>Zn(2+)</name>
        <dbReference type="ChEBI" id="CHEBI:29105"/>
    </ligand>
</feature>
<dbReference type="STRING" id="105559.Nwat_0234"/>
<evidence type="ECO:0000313" key="13">
    <source>
        <dbReference type="EMBL" id="ADJ27204.1"/>
    </source>
</evidence>
<evidence type="ECO:0000256" key="11">
    <source>
        <dbReference type="ARBA" id="ARBA00024535"/>
    </source>
</evidence>
<dbReference type="EMBL" id="CP002086">
    <property type="protein sequence ID" value="ADJ27204.1"/>
    <property type="molecule type" value="Genomic_DNA"/>
</dbReference>
<keyword evidence="9 12" id="KW-0862">Zinc</keyword>
<protein>
    <recommendedName>
        <fullName evidence="4 12">UDP-3-O-acyl-N-acetylglucosamine deacetylase</fullName>
        <shortName evidence="12">UDP-3-O-acyl-GlcNAc deacetylase</shortName>
        <ecNumber evidence="4 12">3.5.1.108</ecNumber>
    </recommendedName>
    <alternativeName>
        <fullName evidence="12">UDP-3-O-[R-3-hydroxymyristoyl]-N-acetylglucosamine deacetylase</fullName>
    </alternativeName>
</protein>
<dbReference type="PANTHER" id="PTHR33694:SF1">
    <property type="entry name" value="UDP-3-O-ACYL-N-ACETYLGLUCOSAMINE DEACETYLASE 1, MITOCHONDRIAL-RELATED"/>
    <property type="match status" value="1"/>
</dbReference>
<organism evidence="13 14">
    <name type="scientific">Nitrosococcus watsoni (strain C-113)</name>
    <dbReference type="NCBI Taxonomy" id="105559"/>
    <lineage>
        <taxon>Bacteria</taxon>
        <taxon>Pseudomonadati</taxon>
        <taxon>Pseudomonadota</taxon>
        <taxon>Gammaproteobacteria</taxon>
        <taxon>Chromatiales</taxon>
        <taxon>Chromatiaceae</taxon>
        <taxon>Nitrosococcus</taxon>
    </lineage>
</organism>
<comment type="cofactor">
    <cofactor evidence="1 12">
        <name>Zn(2+)</name>
        <dbReference type="ChEBI" id="CHEBI:29105"/>
    </cofactor>
</comment>
<evidence type="ECO:0000256" key="8">
    <source>
        <dbReference type="ARBA" id="ARBA00022801"/>
    </source>
</evidence>
<proteinExistence type="inferred from homology"/>
<dbReference type="RefSeq" id="WP_013219315.1">
    <property type="nucleotide sequence ID" value="NC_014315.1"/>
</dbReference>
<comment type="function">
    <text evidence="2 12">Catalyzes the hydrolysis of UDP-3-O-myristoyl-N-acetylglucosamine to form UDP-3-O-myristoylglucosamine and acetate, the committed step in lipid A biosynthesis.</text>
</comment>
<evidence type="ECO:0000313" key="14">
    <source>
        <dbReference type="Proteomes" id="UP000000393"/>
    </source>
</evidence>
<feature type="binding site" evidence="12">
    <location>
        <position position="78"/>
    </location>
    <ligand>
        <name>Zn(2+)</name>
        <dbReference type="ChEBI" id="CHEBI:29105"/>
    </ligand>
</feature>
<dbReference type="InterPro" id="IPR004463">
    <property type="entry name" value="UDP-acyl_GlcNac_deAcase"/>
</dbReference>
<dbReference type="GO" id="GO:0016020">
    <property type="term" value="C:membrane"/>
    <property type="evidence" value="ECO:0007669"/>
    <property type="project" value="GOC"/>
</dbReference>
<accession>D8K8Z4</accession>
<comment type="pathway">
    <text evidence="3 12">Glycolipid biosynthesis; lipid IV(A) biosynthesis; lipid IV(A) from (3R)-3-hydroxytetradecanoyl-[acyl-carrier-protein] and UDP-N-acetyl-alpha-D-glucosamine: step 2/6.</text>
</comment>
<dbReference type="OrthoDB" id="9802746at2"/>
<keyword evidence="10 12" id="KW-0443">Lipid metabolism</keyword>
<dbReference type="KEGG" id="nwa:Nwat_0234"/>
<keyword evidence="7 12" id="KW-0479">Metal-binding</keyword>
<name>D8K8Z4_NITWC</name>
<dbReference type="eggNOG" id="COG0774">
    <property type="taxonomic scope" value="Bacteria"/>
</dbReference>
<dbReference type="NCBIfam" id="TIGR00325">
    <property type="entry name" value="lpxC"/>
    <property type="match status" value="1"/>
</dbReference>
<dbReference type="UniPathway" id="UPA00359">
    <property type="reaction ID" value="UER00478"/>
</dbReference>
<keyword evidence="5 12" id="KW-0444">Lipid biosynthesis</keyword>
<dbReference type="EC" id="3.5.1.108" evidence="4 12"/>
<dbReference type="InterPro" id="IPR020568">
    <property type="entry name" value="Ribosomal_Su5_D2-typ_SF"/>
</dbReference>